<comment type="similarity">
    <text evidence="1">Belongs to the nuclear import and ribosome assembly adapter family.</text>
</comment>
<dbReference type="PANTHER" id="PTHR13347">
    <property type="entry name" value="HEAT REPEAT-CONTAINING PROTEIN 3"/>
    <property type="match status" value="1"/>
</dbReference>
<dbReference type="PANTHER" id="PTHR13347:SF1">
    <property type="entry name" value="HEAT REPEAT-CONTAINING PROTEIN 3"/>
    <property type="match status" value="1"/>
</dbReference>
<dbReference type="InterPro" id="IPR057990">
    <property type="entry name" value="TPR_SYO1"/>
</dbReference>
<organism evidence="4 5">
    <name type="scientific">Sarocladium strictum</name>
    <name type="common">Black bundle disease fungus</name>
    <name type="synonym">Acremonium strictum</name>
    <dbReference type="NCBI Taxonomy" id="5046"/>
    <lineage>
        <taxon>Eukaryota</taxon>
        <taxon>Fungi</taxon>
        <taxon>Dikarya</taxon>
        <taxon>Ascomycota</taxon>
        <taxon>Pezizomycotina</taxon>
        <taxon>Sordariomycetes</taxon>
        <taxon>Hypocreomycetidae</taxon>
        <taxon>Hypocreales</taxon>
        <taxon>Sarocladiaceae</taxon>
        <taxon>Sarocladium</taxon>
    </lineage>
</organism>
<evidence type="ECO:0000259" key="3">
    <source>
        <dbReference type="Pfam" id="PF25567"/>
    </source>
</evidence>
<dbReference type="SUPFAM" id="SSF48371">
    <property type="entry name" value="ARM repeat"/>
    <property type="match status" value="1"/>
</dbReference>
<dbReference type="InterPro" id="IPR011989">
    <property type="entry name" value="ARM-like"/>
</dbReference>
<dbReference type="GO" id="GO:0051082">
    <property type="term" value="F:unfolded protein binding"/>
    <property type="evidence" value="ECO:0007669"/>
    <property type="project" value="TreeGrafter"/>
</dbReference>
<proteinExistence type="inferred from homology"/>
<dbReference type="Pfam" id="PF25567">
    <property type="entry name" value="TPR_SYO1"/>
    <property type="match status" value="1"/>
</dbReference>
<feature type="region of interest" description="Disordered" evidence="2">
    <location>
        <begin position="325"/>
        <end position="382"/>
    </location>
</feature>
<dbReference type="InterPro" id="IPR052616">
    <property type="entry name" value="SYO1-like"/>
</dbReference>
<feature type="compositionally biased region" description="Acidic residues" evidence="2">
    <location>
        <begin position="350"/>
        <end position="382"/>
    </location>
</feature>
<dbReference type="EMBL" id="JAPDFR010000001">
    <property type="protein sequence ID" value="KAK0390956.1"/>
    <property type="molecule type" value="Genomic_DNA"/>
</dbReference>
<accession>A0AA39GPV2</accession>
<reference evidence="4" key="1">
    <citation type="submission" date="2022-10" db="EMBL/GenBank/DDBJ databases">
        <title>Determination and structural analysis of whole genome sequence of Sarocladium strictum F4-1.</title>
        <authorList>
            <person name="Hu L."/>
            <person name="Jiang Y."/>
        </authorList>
    </citation>
    <scope>NUCLEOTIDE SEQUENCE</scope>
    <source>
        <strain evidence="4">F4-1</strain>
    </source>
</reference>
<gene>
    <name evidence="4" type="ORF">NLU13_0459</name>
</gene>
<feature type="region of interest" description="Disordered" evidence="2">
    <location>
        <begin position="1"/>
        <end position="27"/>
    </location>
</feature>
<evidence type="ECO:0000256" key="2">
    <source>
        <dbReference type="SAM" id="MobiDB-lite"/>
    </source>
</evidence>
<dbReference type="InterPro" id="IPR016024">
    <property type="entry name" value="ARM-type_fold"/>
</dbReference>
<sequence length="676" mass="72613">MAKSRRNRAARRKDPIAKTVKPPSDPELAALRTSKVLPVLADLQSADPKSRSAAAAAVSNIIGDERCRKLLLREQIVHTVLTQTITDAALESRAAGWGILQVLAQEEEADFCVHLYRQDILTAIEFAGKTVTEKLQASDAQSAKVNAAEKDVVLGIASSLVSLLTALAESQDEILEAISHNSAIVSMVFYLITRGAASDDKSPGLLLAESLNCLMILVEDNAQLSKSVTKSDCFKKLLSLKDQVDAPAVLACGVLHNMSVALADSDRDTSAFEDAVLIPCLADTLTRAQENRPEVEGAGTFEDPIVCQQQAVEILASIGTTLTAAGAGQEEKPASRKSKKANGKAKVEPDADEDEEMEVDDADDDPTSDAEGDDDEEEDDEMDDDAMAADMDMVTGADDPDDDISALDDLPTLKSLISNGALEQLIRVTTLAPSDTPSLHLQSLALSALGNIAWSISLIDFSDPHNQPIQAAWAPVASAIWERVISPILASDTADLALATHVTSLAWAVARTLHGADAPLKPGEHRRFITLYQATKGSTSTDPENPEELADPFQALGVKCIGVLGQLALHPAPSDLNREIGTFLVTAVASLPDTPAADAVEALNQLFDIYGDEEYPYDKEVFWQNGFLKHLEDAVPKAKAMLKTVDKRAQPELRARADEAVLNLSRFLAYKRKHQP</sequence>
<protein>
    <recommendedName>
        <fullName evidence="3">SYO1-like TPR repeats domain-containing protein</fullName>
    </recommendedName>
</protein>
<dbReference type="GO" id="GO:0042273">
    <property type="term" value="P:ribosomal large subunit biogenesis"/>
    <property type="evidence" value="ECO:0007669"/>
    <property type="project" value="TreeGrafter"/>
</dbReference>
<dbReference type="CDD" id="cd13394">
    <property type="entry name" value="Syo1_like"/>
    <property type="match status" value="1"/>
</dbReference>
<comment type="caution">
    <text evidence="4">The sequence shown here is derived from an EMBL/GenBank/DDBJ whole genome shotgun (WGS) entry which is preliminary data.</text>
</comment>
<keyword evidence="5" id="KW-1185">Reference proteome</keyword>
<dbReference type="Proteomes" id="UP001175261">
    <property type="component" value="Unassembled WGS sequence"/>
</dbReference>
<evidence type="ECO:0000313" key="4">
    <source>
        <dbReference type="EMBL" id="KAK0390956.1"/>
    </source>
</evidence>
<dbReference type="GO" id="GO:0006606">
    <property type="term" value="P:protein import into nucleus"/>
    <property type="evidence" value="ECO:0007669"/>
    <property type="project" value="TreeGrafter"/>
</dbReference>
<evidence type="ECO:0000256" key="1">
    <source>
        <dbReference type="ARBA" id="ARBA00049983"/>
    </source>
</evidence>
<dbReference type="AlphaFoldDB" id="A0AA39GPV2"/>
<dbReference type="InterPro" id="IPR000225">
    <property type="entry name" value="Armadillo"/>
</dbReference>
<evidence type="ECO:0000313" key="5">
    <source>
        <dbReference type="Proteomes" id="UP001175261"/>
    </source>
</evidence>
<dbReference type="SMART" id="SM00185">
    <property type="entry name" value="ARM"/>
    <property type="match status" value="2"/>
</dbReference>
<name>A0AA39GPV2_SARSR</name>
<feature type="compositionally biased region" description="Basic residues" evidence="2">
    <location>
        <begin position="1"/>
        <end position="11"/>
    </location>
</feature>
<dbReference type="Gene3D" id="1.25.10.10">
    <property type="entry name" value="Leucine-rich Repeat Variant"/>
    <property type="match status" value="2"/>
</dbReference>
<feature type="domain" description="SYO1-like TPR repeats" evidence="3">
    <location>
        <begin position="441"/>
        <end position="674"/>
    </location>
</feature>